<gene>
    <name evidence="10" type="ORF">WM40_17470</name>
</gene>
<comment type="subcellular location">
    <subcellularLocation>
        <location evidence="1">Cell membrane</location>
        <topology evidence="1">Peripheral membrane protein</topology>
    </subcellularLocation>
</comment>
<dbReference type="GO" id="GO:0015424">
    <property type="term" value="F:ABC-type amino acid transporter activity"/>
    <property type="evidence" value="ECO:0007669"/>
    <property type="project" value="InterPro"/>
</dbReference>
<proteinExistence type="inferred from homology"/>
<evidence type="ECO:0000313" key="11">
    <source>
        <dbReference type="Proteomes" id="UP000033618"/>
    </source>
</evidence>
<accession>A0A0F5JX31</accession>
<evidence type="ECO:0000256" key="3">
    <source>
        <dbReference type="ARBA" id="ARBA00022448"/>
    </source>
</evidence>
<dbReference type="InterPro" id="IPR030679">
    <property type="entry name" value="ABC_ATPase_HisP-typ"/>
</dbReference>
<dbReference type="InterPro" id="IPR027417">
    <property type="entry name" value="P-loop_NTPase"/>
</dbReference>
<dbReference type="PROSITE" id="PS00211">
    <property type="entry name" value="ABC_TRANSPORTER_1"/>
    <property type="match status" value="1"/>
</dbReference>
<dbReference type="InterPro" id="IPR003593">
    <property type="entry name" value="AAA+_ATPase"/>
</dbReference>
<protein>
    <submittedName>
        <fullName evidence="10">Arginine ABC transporter ATP-binding protein</fullName>
    </submittedName>
</protein>
<evidence type="ECO:0000256" key="8">
    <source>
        <dbReference type="ARBA" id="ARBA00023136"/>
    </source>
</evidence>
<keyword evidence="3" id="KW-0813">Transport</keyword>
<dbReference type="AlphaFoldDB" id="A0A0F5JX31"/>
<dbReference type="PANTHER" id="PTHR43166:SF35">
    <property type="entry name" value="L-CYSTINE IMPORT ATP-BINDING PROTEIN TCYN"/>
    <property type="match status" value="1"/>
</dbReference>
<dbReference type="PATRIC" id="fig|28092.6.peg.4109"/>
<keyword evidence="5" id="KW-0997">Cell inner membrane</keyword>
<evidence type="ECO:0000259" key="9">
    <source>
        <dbReference type="PROSITE" id="PS50893"/>
    </source>
</evidence>
<organism evidence="10 11">
    <name type="scientific">Robbsia andropogonis</name>
    <dbReference type="NCBI Taxonomy" id="28092"/>
    <lineage>
        <taxon>Bacteria</taxon>
        <taxon>Pseudomonadati</taxon>
        <taxon>Pseudomonadota</taxon>
        <taxon>Betaproteobacteria</taxon>
        <taxon>Burkholderiales</taxon>
        <taxon>Burkholderiaceae</taxon>
        <taxon>Robbsia</taxon>
    </lineage>
</organism>
<evidence type="ECO:0000256" key="4">
    <source>
        <dbReference type="ARBA" id="ARBA00022475"/>
    </source>
</evidence>
<dbReference type="InterPro" id="IPR050086">
    <property type="entry name" value="MetN_ABC_transporter-like"/>
</dbReference>
<evidence type="ECO:0000256" key="1">
    <source>
        <dbReference type="ARBA" id="ARBA00004202"/>
    </source>
</evidence>
<reference evidence="10 11" key="1">
    <citation type="submission" date="2015-03" db="EMBL/GenBank/DDBJ databases">
        <title>Draft Genome Sequence of Burkholderia andropogonis type strain ICMP2807, isolated from Sorghum bicolor.</title>
        <authorList>
            <person name="Lopes-Santos L."/>
            <person name="Castro D.B."/>
            <person name="Ottoboni L.M."/>
            <person name="Park D."/>
            <person name="Weirc B.S."/>
            <person name="Destefano S.A."/>
        </authorList>
    </citation>
    <scope>NUCLEOTIDE SEQUENCE [LARGE SCALE GENOMIC DNA]</scope>
    <source>
        <strain evidence="10 11">ICMP2807</strain>
    </source>
</reference>
<sequence length="258" mass="28503">MTPIPSQVSVRATGIVKSFGANRVLRGIDFLVNKGEVVVIMGPSGSGKTTLLRSLNFLDMPDSGTVEICGIPLTIRPDAHLSRRDHKQIQAMRQKSAMVFQSFNLFPHMTALANVMEGPRFVKGISHSRAQALARQQLSRVRMLDKSDAYPAKLSGGQKQRVAIARALAMEPEVILFDEPTSALDPALRDDVLQTMRELASDGMTMLVVTHEVKFARDVADRIVFMRDGVVLSDTPPETFFRDDAPEEVRRFLSRIGG</sequence>
<dbReference type="GO" id="GO:0005886">
    <property type="term" value="C:plasma membrane"/>
    <property type="evidence" value="ECO:0007669"/>
    <property type="project" value="UniProtKB-SubCell"/>
</dbReference>
<keyword evidence="7 10" id="KW-0067">ATP-binding</keyword>
<dbReference type="GO" id="GO:0016887">
    <property type="term" value="F:ATP hydrolysis activity"/>
    <property type="evidence" value="ECO:0007669"/>
    <property type="project" value="InterPro"/>
</dbReference>
<evidence type="ECO:0000256" key="5">
    <source>
        <dbReference type="ARBA" id="ARBA00022519"/>
    </source>
</evidence>
<dbReference type="CDD" id="cd03262">
    <property type="entry name" value="ABC_HisP_GlnQ"/>
    <property type="match status" value="1"/>
</dbReference>
<evidence type="ECO:0000256" key="6">
    <source>
        <dbReference type="ARBA" id="ARBA00022741"/>
    </source>
</evidence>
<dbReference type="PROSITE" id="PS50893">
    <property type="entry name" value="ABC_TRANSPORTER_2"/>
    <property type="match status" value="1"/>
</dbReference>
<comment type="caution">
    <text evidence="10">The sequence shown here is derived from an EMBL/GenBank/DDBJ whole genome shotgun (WGS) entry which is preliminary data.</text>
</comment>
<dbReference type="RefSeq" id="WP_046153511.1">
    <property type="nucleotide sequence ID" value="NZ_CADFGU010000013.1"/>
</dbReference>
<keyword evidence="11" id="KW-1185">Reference proteome</keyword>
<dbReference type="SUPFAM" id="SSF52540">
    <property type="entry name" value="P-loop containing nucleoside triphosphate hydrolases"/>
    <property type="match status" value="1"/>
</dbReference>
<dbReference type="PIRSF" id="PIRSF039085">
    <property type="entry name" value="ABC_ATPase_HisP"/>
    <property type="match status" value="1"/>
</dbReference>
<name>A0A0F5JX31_9BURK</name>
<dbReference type="Gene3D" id="3.40.50.300">
    <property type="entry name" value="P-loop containing nucleotide triphosphate hydrolases"/>
    <property type="match status" value="1"/>
</dbReference>
<evidence type="ECO:0000256" key="2">
    <source>
        <dbReference type="ARBA" id="ARBA00005417"/>
    </source>
</evidence>
<dbReference type="PANTHER" id="PTHR43166">
    <property type="entry name" value="AMINO ACID IMPORT ATP-BINDING PROTEIN"/>
    <property type="match status" value="1"/>
</dbReference>
<dbReference type="GO" id="GO:0005524">
    <property type="term" value="F:ATP binding"/>
    <property type="evidence" value="ECO:0007669"/>
    <property type="project" value="UniProtKB-KW"/>
</dbReference>
<dbReference type="EMBL" id="LAQU01000020">
    <property type="protein sequence ID" value="KKB62426.1"/>
    <property type="molecule type" value="Genomic_DNA"/>
</dbReference>
<dbReference type="OrthoDB" id="9802264at2"/>
<dbReference type="InterPro" id="IPR003439">
    <property type="entry name" value="ABC_transporter-like_ATP-bd"/>
</dbReference>
<evidence type="ECO:0000313" key="10">
    <source>
        <dbReference type="EMBL" id="KKB62426.1"/>
    </source>
</evidence>
<keyword evidence="8" id="KW-0472">Membrane</keyword>
<feature type="domain" description="ABC transporter" evidence="9">
    <location>
        <begin position="10"/>
        <end position="253"/>
    </location>
</feature>
<dbReference type="Proteomes" id="UP000033618">
    <property type="component" value="Unassembled WGS sequence"/>
</dbReference>
<comment type="similarity">
    <text evidence="2">Belongs to the ABC transporter superfamily.</text>
</comment>
<evidence type="ECO:0000256" key="7">
    <source>
        <dbReference type="ARBA" id="ARBA00022840"/>
    </source>
</evidence>
<dbReference type="STRING" id="28092.WM40_17470"/>
<keyword evidence="6" id="KW-0547">Nucleotide-binding</keyword>
<dbReference type="SMART" id="SM00382">
    <property type="entry name" value="AAA"/>
    <property type="match status" value="1"/>
</dbReference>
<keyword evidence="4" id="KW-1003">Cell membrane</keyword>
<dbReference type="InterPro" id="IPR017871">
    <property type="entry name" value="ABC_transporter-like_CS"/>
</dbReference>
<dbReference type="Pfam" id="PF00005">
    <property type="entry name" value="ABC_tran"/>
    <property type="match status" value="1"/>
</dbReference>